<dbReference type="GO" id="GO:0042941">
    <property type="term" value="P:D-alanine transmembrane transport"/>
    <property type="evidence" value="ECO:0007669"/>
    <property type="project" value="TreeGrafter"/>
</dbReference>
<dbReference type="InterPro" id="IPR003593">
    <property type="entry name" value="AAA+_ATPase"/>
</dbReference>
<dbReference type="Proteomes" id="UP000265560">
    <property type="component" value="Chromosome"/>
</dbReference>
<proteinExistence type="predicted"/>
<dbReference type="GO" id="GO:1903806">
    <property type="term" value="P:L-isoleucine import across plasma membrane"/>
    <property type="evidence" value="ECO:0007669"/>
    <property type="project" value="TreeGrafter"/>
</dbReference>
<keyword evidence="2" id="KW-0547">Nucleotide-binding</keyword>
<dbReference type="InterPro" id="IPR027417">
    <property type="entry name" value="P-loop_NTPase"/>
</dbReference>
<dbReference type="GO" id="GO:0005524">
    <property type="term" value="F:ATP binding"/>
    <property type="evidence" value="ECO:0007669"/>
    <property type="project" value="UniProtKB-KW"/>
</dbReference>
<feature type="domain" description="ABC transporter" evidence="4">
    <location>
        <begin position="3"/>
        <end position="250"/>
    </location>
</feature>
<evidence type="ECO:0000313" key="5">
    <source>
        <dbReference type="EMBL" id="AYC32993.1"/>
    </source>
</evidence>
<evidence type="ECO:0000256" key="2">
    <source>
        <dbReference type="ARBA" id="ARBA00022741"/>
    </source>
</evidence>
<dbReference type="Pfam" id="PF00005">
    <property type="entry name" value="ABC_tran"/>
    <property type="match status" value="1"/>
</dbReference>
<dbReference type="InterPro" id="IPR051120">
    <property type="entry name" value="ABC_AA/LPS_Transport"/>
</dbReference>
<evidence type="ECO:0000256" key="3">
    <source>
        <dbReference type="ARBA" id="ARBA00022840"/>
    </source>
</evidence>
<gene>
    <name evidence="5" type="ORF">D3880_11730</name>
</gene>
<evidence type="ECO:0000313" key="6">
    <source>
        <dbReference type="Proteomes" id="UP000265560"/>
    </source>
</evidence>
<dbReference type="FunFam" id="3.40.50.300:FF:000421">
    <property type="entry name" value="Branched-chain amino acid ABC transporter ATP-binding protein"/>
    <property type="match status" value="1"/>
</dbReference>
<dbReference type="EMBL" id="CP032419">
    <property type="protein sequence ID" value="AYC32993.1"/>
    <property type="molecule type" value="Genomic_DNA"/>
</dbReference>
<organism evidence="5 6">
    <name type="scientific">Pseudomonas cavernae</name>
    <dbReference type="NCBI Taxonomy" id="2320867"/>
    <lineage>
        <taxon>Bacteria</taxon>
        <taxon>Pseudomonadati</taxon>
        <taxon>Pseudomonadota</taxon>
        <taxon>Gammaproteobacteria</taxon>
        <taxon>Pseudomonadales</taxon>
        <taxon>Pseudomonadaceae</taxon>
        <taxon>Pseudomonas</taxon>
    </lineage>
</organism>
<evidence type="ECO:0000256" key="1">
    <source>
        <dbReference type="ARBA" id="ARBA00022448"/>
    </source>
</evidence>
<dbReference type="GO" id="GO:0015808">
    <property type="term" value="P:L-alanine transport"/>
    <property type="evidence" value="ECO:0007669"/>
    <property type="project" value="TreeGrafter"/>
</dbReference>
<keyword evidence="6" id="KW-1185">Reference proteome</keyword>
<dbReference type="GO" id="GO:0015192">
    <property type="term" value="F:L-phenylalanine transmembrane transporter activity"/>
    <property type="evidence" value="ECO:0007669"/>
    <property type="project" value="TreeGrafter"/>
</dbReference>
<dbReference type="OrthoDB" id="9780942at2"/>
<dbReference type="CDD" id="cd03219">
    <property type="entry name" value="ABC_Mj1267_LivG_branched"/>
    <property type="match status" value="1"/>
</dbReference>
<dbReference type="SUPFAM" id="SSF52540">
    <property type="entry name" value="P-loop containing nucleoside triphosphate hydrolases"/>
    <property type="match status" value="1"/>
</dbReference>
<protein>
    <submittedName>
        <fullName evidence="5">ABC transporter ATP-binding protein</fullName>
    </submittedName>
</protein>
<dbReference type="InterPro" id="IPR032823">
    <property type="entry name" value="BCA_ABC_TP_C"/>
</dbReference>
<accession>A0A385Z4X6</accession>
<dbReference type="GO" id="GO:0005886">
    <property type="term" value="C:plasma membrane"/>
    <property type="evidence" value="ECO:0007669"/>
    <property type="project" value="TreeGrafter"/>
</dbReference>
<evidence type="ECO:0000259" key="4">
    <source>
        <dbReference type="PROSITE" id="PS50893"/>
    </source>
</evidence>
<dbReference type="AlphaFoldDB" id="A0A385Z4X6"/>
<dbReference type="GO" id="GO:0015188">
    <property type="term" value="F:L-isoleucine transmembrane transporter activity"/>
    <property type="evidence" value="ECO:0007669"/>
    <property type="project" value="TreeGrafter"/>
</dbReference>
<dbReference type="PROSITE" id="PS50893">
    <property type="entry name" value="ABC_TRANSPORTER_2"/>
    <property type="match status" value="1"/>
</dbReference>
<dbReference type="PANTHER" id="PTHR45772:SF7">
    <property type="entry name" value="AMINO ACID ABC TRANSPORTER ATP-BINDING PROTEIN"/>
    <property type="match status" value="1"/>
</dbReference>
<dbReference type="GO" id="GO:1903805">
    <property type="term" value="P:L-valine import across plasma membrane"/>
    <property type="evidence" value="ECO:0007669"/>
    <property type="project" value="TreeGrafter"/>
</dbReference>
<reference evidence="6" key="1">
    <citation type="submission" date="2018-09" db="EMBL/GenBank/DDBJ databases">
        <authorList>
            <person name="Zhu H."/>
        </authorList>
    </citation>
    <scope>NUCLEOTIDE SEQUENCE [LARGE SCALE GENOMIC DNA]</scope>
    <source>
        <strain evidence="6">K2W31S-8</strain>
    </source>
</reference>
<dbReference type="Pfam" id="PF12399">
    <property type="entry name" value="BCA_ABC_TP_C"/>
    <property type="match status" value="1"/>
</dbReference>
<keyword evidence="1" id="KW-0813">Transport</keyword>
<dbReference type="GO" id="GO:0005304">
    <property type="term" value="F:L-valine transmembrane transporter activity"/>
    <property type="evidence" value="ECO:0007669"/>
    <property type="project" value="TreeGrafter"/>
</dbReference>
<dbReference type="KEGG" id="pcav:D3880_11730"/>
<keyword evidence="3 5" id="KW-0067">ATP-binding</keyword>
<name>A0A385Z4X6_9PSED</name>
<dbReference type="InterPro" id="IPR003439">
    <property type="entry name" value="ABC_transporter-like_ATP-bd"/>
</dbReference>
<dbReference type="GO" id="GO:0016887">
    <property type="term" value="F:ATP hydrolysis activity"/>
    <property type="evidence" value="ECO:0007669"/>
    <property type="project" value="InterPro"/>
</dbReference>
<dbReference type="PANTHER" id="PTHR45772">
    <property type="entry name" value="CONSERVED COMPONENT OF ABC TRANSPORTER FOR NATURAL AMINO ACIDS-RELATED"/>
    <property type="match status" value="1"/>
</dbReference>
<dbReference type="Gene3D" id="3.40.50.300">
    <property type="entry name" value="P-loop containing nucleotide triphosphate hydrolases"/>
    <property type="match status" value="1"/>
</dbReference>
<sequence length="272" mass="30904">MSLQISNLTKSYGALMAMNDLSMTLEPGNIYGLIGPNGAGKSTFVNLIAGSYTISSGSIRLDGERLDGKAKYKISLAGVARTYQNIRLFDRMTALENLEVCLYPVEKGSTLRDLFFWRSAARHRERRREHCLQLLRQFDLEKYADEQAGTLPYGRQRMLEICRALVRQPRVLLLDEPAAGLNESESRELKQRIAQLRRPDLIIIVIEHDMELIMSLSDHVIVLHNGALLYQGTPQQVQANSEVQEAYLGTENELDDIRESARNRKSQRRVRA</sequence>
<dbReference type="RefSeq" id="WP_119893612.1">
    <property type="nucleotide sequence ID" value="NZ_CP032419.1"/>
</dbReference>
<dbReference type="SMART" id="SM00382">
    <property type="entry name" value="AAA"/>
    <property type="match status" value="1"/>
</dbReference>